<reference evidence="1 2" key="1">
    <citation type="submission" date="2014-10" db="EMBL/GenBank/DDBJ databases">
        <title>Pan-genome analysis of Brazilian lineage A amoebal mimiviruses.</title>
        <authorList>
            <person name="Assis F.L."/>
            <person name="Abrahao J.S."/>
            <person name="Kroon E.G."/>
            <person name="Dornas F.P."/>
            <person name="Andrade K.R."/>
            <person name="Borato P.V.M."/>
            <person name="Pilotto M.R."/>
            <person name="Benamar S."/>
            <person name="LaScola B."/>
            <person name="Colson P."/>
        </authorList>
    </citation>
    <scope>NUCLEOTIDE SEQUENCE [LARGE SCALE GENOMIC DNA]</scope>
    <source>
        <strain evidence="1 2">Oyster</strain>
    </source>
</reference>
<evidence type="ECO:0000313" key="2">
    <source>
        <dbReference type="Proteomes" id="UP000241474"/>
    </source>
</evidence>
<dbReference type="EMBL" id="KM982401">
    <property type="protein sequence ID" value="AKI78876.1"/>
    <property type="molecule type" value="Genomic_DNA"/>
</dbReference>
<dbReference type="Proteomes" id="UP000241474">
    <property type="component" value="Segment"/>
</dbReference>
<accession>A0A0G2Y6X7</accession>
<name>A0A0G2Y6X7_MIMIV</name>
<proteinExistence type="predicted"/>
<evidence type="ECO:0000313" key="1">
    <source>
        <dbReference type="EMBL" id="AKI78876.1"/>
    </source>
</evidence>
<organismHost>
    <name type="scientific">Acanthamoeba polyphaga</name>
    <name type="common">Amoeba</name>
    <dbReference type="NCBI Taxonomy" id="5757"/>
</organismHost>
<protein>
    <submittedName>
        <fullName evidence="1">Uncharacterized protein</fullName>
    </submittedName>
</protein>
<organism evidence="1 2">
    <name type="scientific">Acanthamoeba polyphaga mimivirus</name>
    <name type="common">APMV</name>
    <dbReference type="NCBI Taxonomy" id="212035"/>
    <lineage>
        <taxon>Viruses</taxon>
        <taxon>Varidnaviria</taxon>
        <taxon>Bamfordvirae</taxon>
        <taxon>Nucleocytoviricota</taxon>
        <taxon>Megaviricetes</taxon>
        <taxon>Imitervirales</taxon>
        <taxon>Mimiviridae</taxon>
        <taxon>Megamimivirinae</taxon>
        <taxon>Mimivirus</taxon>
        <taxon>Mimivirus bradfordmassiliense</taxon>
    </lineage>
</organism>
<sequence>MGALTMILVRLTSCCTLNQFRASVPNNFLDSTLILPPPVSSVTSVGNRMHFTNSPVLVSLASSSRAARFSSGMSEMNLLSERRTLGLGDSKRLSAWDSTELTMRSMTLFSRVEPANSLETNEAHPDRAGKSEPLMEPSLESLQELVMSLEFMLTSERIEVKSIKLIDVKDNCVSDIISFINGLFNMFIFSIFFSI</sequence>